<protein>
    <recommendedName>
        <fullName evidence="8">Vesicle transport protein</fullName>
    </recommendedName>
</protein>
<dbReference type="STRING" id="564608.C1N407"/>
<evidence type="ECO:0000256" key="2">
    <source>
        <dbReference type="ARBA" id="ARBA00022448"/>
    </source>
</evidence>
<proteinExistence type="inferred from homology"/>
<dbReference type="GO" id="GO:0005737">
    <property type="term" value="C:cytoplasm"/>
    <property type="evidence" value="ECO:0007669"/>
    <property type="project" value="UniProtKB-ARBA"/>
</dbReference>
<dbReference type="EMBL" id="GG663746">
    <property type="protein sequence ID" value="EEH53283.1"/>
    <property type="molecule type" value="Genomic_DNA"/>
</dbReference>
<reference evidence="9 10" key="1">
    <citation type="journal article" date="2009" name="Science">
        <title>Green evolution and dynamic adaptations revealed by genomes of the marine picoeukaryotes Micromonas.</title>
        <authorList>
            <person name="Worden A.Z."/>
            <person name="Lee J.H."/>
            <person name="Mock T."/>
            <person name="Rouze P."/>
            <person name="Simmons M.P."/>
            <person name="Aerts A.L."/>
            <person name="Allen A.E."/>
            <person name="Cuvelier M.L."/>
            <person name="Derelle E."/>
            <person name="Everett M.V."/>
            <person name="Foulon E."/>
            <person name="Grimwood J."/>
            <person name="Gundlach H."/>
            <person name="Henrissat B."/>
            <person name="Napoli C."/>
            <person name="McDonald S.M."/>
            <person name="Parker M.S."/>
            <person name="Rombauts S."/>
            <person name="Salamov A."/>
            <person name="Von Dassow P."/>
            <person name="Badger J.H."/>
            <person name="Coutinho P.M."/>
            <person name="Demir E."/>
            <person name="Dubchak I."/>
            <person name="Gentemann C."/>
            <person name="Eikrem W."/>
            <person name="Gready J.E."/>
            <person name="John U."/>
            <person name="Lanier W."/>
            <person name="Lindquist E.A."/>
            <person name="Lucas S."/>
            <person name="Mayer K.F."/>
            <person name="Moreau H."/>
            <person name="Not F."/>
            <person name="Otillar R."/>
            <person name="Panaud O."/>
            <person name="Pangilinan J."/>
            <person name="Paulsen I."/>
            <person name="Piegu B."/>
            <person name="Poliakov A."/>
            <person name="Robbens S."/>
            <person name="Schmutz J."/>
            <person name="Toulza E."/>
            <person name="Wyss T."/>
            <person name="Zelensky A."/>
            <person name="Zhou K."/>
            <person name="Armbrust E.V."/>
            <person name="Bhattacharya D."/>
            <person name="Goodenough U.W."/>
            <person name="Van de Peer Y."/>
            <person name="Grigoriev I.V."/>
        </authorList>
    </citation>
    <scope>NUCLEOTIDE SEQUENCE [LARGE SCALE GENOMIC DNA]</scope>
    <source>
        <strain evidence="9 10">CCMP1545</strain>
    </source>
</reference>
<accession>C1N407</accession>
<evidence type="ECO:0000256" key="3">
    <source>
        <dbReference type="ARBA" id="ARBA00022692"/>
    </source>
</evidence>
<evidence type="ECO:0000256" key="6">
    <source>
        <dbReference type="ARBA" id="ARBA00023136"/>
    </source>
</evidence>
<feature type="transmembrane region" description="Helical" evidence="8">
    <location>
        <begin position="38"/>
        <end position="60"/>
    </location>
</feature>
<evidence type="ECO:0000256" key="4">
    <source>
        <dbReference type="ARBA" id="ARBA00022927"/>
    </source>
</evidence>
<name>C1N407_MICPC</name>
<comment type="caution">
    <text evidence="8">Lacks conserved residue(s) required for the propagation of feature annotation.</text>
</comment>
<feature type="transmembrane region" description="Helical" evidence="8">
    <location>
        <begin position="7"/>
        <end position="26"/>
    </location>
</feature>
<keyword evidence="6 8" id="KW-0472">Membrane</keyword>
<dbReference type="KEGG" id="mpp:MICPUCDRAFT_11430"/>
<evidence type="ECO:0000256" key="7">
    <source>
        <dbReference type="ARBA" id="ARBA00025800"/>
    </source>
</evidence>
<dbReference type="GO" id="GO:0016020">
    <property type="term" value="C:membrane"/>
    <property type="evidence" value="ECO:0007669"/>
    <property type="project" value="UniProtKB-SubCell"/>
</dbReference>
<dbReference type="PANTHER" id="PTHR23137:SF36">
    <property type="entry name" value="VESICLE TRANSPORT PROTEIN SFT2C"/>
    <property type="match status" value="1"/>
</dbReference>
<dbReference type="OrthoDB" id="498287at2759"/>
<dbReference type="eggNOG" id="KOG2887">
    <property type="taxonomic scope" value="Eukaryota"/>
</dbReference>
<dbReference type="GeneID" id="9688149"/>
<dbReference type="GO" id="GO:0012505">
    <property type="term" value="C:endomembrane system"/>
    <property type="evidence" value="ECO:0007669"/>
    <property type="project" value="UniProtKB-ARBA"/>
</dbReference>
<dbReference type="GO" id="GO:0015031">
    <property type="term" value="P:protein transport"/>
    <property type="evidence" value="ECO:0007669"/>
    <property type="project" value="UniProtKB-KW"/>
</dbReference>
<keyword evidence="2 8" id="KW-0813">Transport</keyword>
<feature type="transmembrane region" description="Helical" evidence="8">
    <location>
        <begin position="72"/>
        <end position="89"/>
    </location>
</feature>
<dbReference type="OMA" id="MMSNSIR"/>
<gene>
    <name evidence="9" type="ORF">MICPUCDRAFT_11430</name>
</gene>
<dbReference type="GO" id="GO:0016192">
    <property type="term" value="P:vesicle-mediated transport"/>
    <property type="evidence" value="ECO:0007669"/>
    <property type="project" value="InterPro"/>
</dbReference>
<feature type="non-terminal residue" evidence="9">
    <location>
        <position position="1"/>
    </location>
</feature>
<evidence type="ECO:0000313" key="10">
    <source>
        <dbReference type="Proteomes" id="UP000001876"/>
    </source>
</evidence>
<evidence type="ECO:0000313" key="9">
    <source>
        <dbReference type="EMBL" id="EEH53283.1"/>
    </source>
</evidence>
<dbReference type="Proteomes" id="UP000001876">
    <property type="component" value="Unassembled WGS sequence"/>
</dbReference>
<comment type="similarity">
    <text evidence="7 8">Belongs to the SFT2 family.</text>
</comment>
<dbReference type="PANTHER" id="PTHR23137">
    <property type="entry name" value="VESICLE TRANSPORT PROTEIN-RELATED"/>
    <property type="match status" value="1"/>
</dbReference>
<sequence length="132" mass="14389">LSRERVISFFAFSFTSWLMFNLSLFVGLPTLALAPAKFALTFSVGSFSSMMALASLRGYLAQIEHMLAPARLPFSSAYVGSLLATLYSALYLHSYSLTVLTSAAQLCALVYYQVSYFPMGLEGLKIVCKAGL</sequence>
<feature type="non-terminal residue" evidence="9">
    <location>
        <position position="132"/>
    </location>
</feature>
<dbReference type="InterPro" id="IPR011691">
    <property type="entry name" value="Vesicle_transpt_SFT2"/>
</dbReference>
<evidence type="ECO:0000256" key="1">
    <source>
        <dbReference type="ARBA" id="ARBA00004141"/>
    </source>
</evidence>
<keyword evidence="5 8" id="KW-1133">Transmembrane helix</keyword>
<organism evidence="10">
    <name type="scientific">Micromonas pusilla (strain CCMP1545)</name>
    <name type="common">Picoplanktonic green alga</name>
    <dbReference type="NCBI Taxonomy" id="564608"/>
    <lineage>
        <taxon>Eukaryota</taxon>
        <taxon>Viridiplantae</taxon>
        <taxon>Chlorophyta</taxon>
        <taxon>Mamiellophyceae</taxon>
        <taxon>Mamiellales</taxon>
        <taxon>Mamiellaceae</taxon>
        <taxon>Micromonas</taxon>
    </lineage>
</organism>
<keyword evidence="10" id="KW-1185">Reference proteome</keyword>
<dbReference type="InterPro" id="IPR007305">
    <property type="entry name" value="Vesicle_transpt_Got1/SFT2"/>
</dbReference>
<keyword evidence="4 8" id="KW-0653">Protein transport</keyword>
<dbReference type="AlphaFoldDB" id="C1N407"/>
<evidence type="ECO:0000256" key="5">
    <source>
        <dbReference type="ARBA" id="ARBA00022989"/>
    </source>
</evidence>
<dbReference type="RefSeq" id="XP_003062464.1">
    <property type="nucleotide sequence ID" value="XM_003062418.1"/>
</dbReference>
<comment type="function">
    <text evidence="8">May be involved in fusion of retrograde transport vesicles derived from an endocytic compartment with the Golgi complex.</text>
</comment>
<evidence type="ECO:0000256" key="8">
    <source>
        <dbReference type="RuleBase" id="RU363111"/>
    </source>
</evidence>
<dbReference type="Pfam" id="PF04178">
    <property type="entry name" value="Got1"/>
    <property type="match status" value="1"/>
</dbReference>
<keyword evidence="3 8" id="KW-0812">Transmembrane</keyword>
<comment type="subcellular location">
    <subcellularLocation>
        <location evidence="1 8">Membrane</location>
        <topology evidence="1 8">Multi-pass membrane protein</topology>
    </subcellularLocation>
</comment>